<feature type="compositionally biased region" description="Low complexity" evidence="1">
    <location>
        <begin position="14"/>
        <end position="24"/>
    </location>
</feature>
<evidence type="ECO:0000259" key="2">
    <source>
        <dbReference type="Pfam" id="PF23635"/>
    </source>
</evidence>
<accession>A0AAQ3PNQ9</accession>
<proteinExistence type="predicted"/>
<keyword evidence="4" id="KW-1185">Reference proteome</keyword>
<evidence type="ECO:0000313" key="3">
    <source>
        <dbReference type="EMBL" id="WVZ53930.1"/>
    </source>
</evidence>
<evidence type="ECO:0000256" key="1">
    <source>
        <dbReference type="SAM" id="MobiDB-lite"/>
    </source>
</evidence>
<evidence type="ECO:0000313" key="4">
    <source>
        <dbReference type="Proteomes" id="UP001341281"/>
    </source>
</evidence>
<organism evidence="3 4">
    <name type="scientific">Paspalum notatum var. saurae</name>
    <dbReference type="NCBI Taxonomy" id="547442"/>
    <lineage>
        <taxon>Eukaryota</taxon>
        <taxon>Viridiplantae</taxon>
        <taxon>Streptophyta</taxon>
        <taxon>Embryophyta</taxon>
        <taxon>Tracheophyta</taxon>
        <taxon>Spermatophyta</taxon>
        <taxon>Magnoliopsida</taxon>
        <taxon>Liliopsida</taxon>
        <taxon>Poales</taxon>
        <taxon>Poaceae</taxon>
        <taxon>PACMAD clade</taxon>
        <taxon>Panicoideae</taxon>
        <taxon>Andropogonodae</taxon>
        <taxon>Paspaleae</taxon>
        <taxon>Paspalinae</taxon>
        <taxon>Paspalum</taxon>
    </lineage>
</organism>
<dbReference type="PANTHER" id="PTHR32133">
    <property type="entry name" value="OS07G0120400 PROTEIN"/>
    <property type="match status" value="1"/>
</dbReference>
<dbReference type="Proteomes" id="UP001341281">
    <property type="component" value="Chromosome 01"/>
</dbReference>
<gene>
    <name evidence="3" type="ORF">U9M48_004815</name>
</gene>
<sequence length="300" mass="32593">MVAPSPASCPRPSPACAAPTASRTGHQTRDGRVLLVDDDSYSSRWGAIERLEFPKPLLWYPGLLTFTATVLCASAAGDGSCDHLDCHHGPFAVVLVGTTLWTGATCSCVYSSAAGAWGEPVYGPHSDYVIGGRPRSALVGNALYFVFEGNKTILEYDLGPRAMSVIELPREQTQPFIKLFGPVELTTTVDGRLGFARVEKSRLCVWSMEEAGGARWALRQAIELEKVLPLPAKWTSKIFLAGSAEGVGVIFVTVEDQLFTVDLRRCGQATKIYEHLRLSNAMVVPYMSFFFPGNEPSQES</sequence>
<dbReference type="InterPro" id="IPR056594">
    <property type="entry name" value="AT5G49610-like_b-prop"/>
</dbReference>
<reference evidence="3 4" key="1">
    <citation type="submission" date="2024-02" db="EMBL/GenBank/DDBJ databases">
        <title>High-quality chromosome-scale genome assembly of Pensacola bahiagrass (Paspalum notatum Flugge var. saurae).</title>
        <authorList>
            <person name="Vega J.M."/>
            <person name="Podio M."/>
            <person name="Orjuela J."/>
            <person name="Siena L.A."/>
            <person name="Pessino S.C."/>
            <person name="Combes M.C."/>
            <person name="Mariac C."/>
            <person name="Albertini E."/>
            <person name="Pupilli F."/>
            <person name="Ortiz J.P.A."/>
            <person name="Leblanc O."/>
        </authorList>
    </citation>
    <scope>NUCLEOTIDE SEQUENCE [LARGE SCALE GENOMIC DNA]</scope>
    <source>
        <strain evidence="3">R1</strain>
        <tissue evidence="3">Leaf</tissue>
    </source>
</reference>
<dbReference type="EMBL" id="CP144745">
    <property type="protein sequence ID" value="WVZ53930.1"/>
    <property type="molecule type" value="Genomic_DNA"/>
</dbReference>
<feature type="domain" description="F-box protein AT5G49610-like beta-propeller" evidence="2">
    <location>
        <begin position="94"/>
        <end position="289"/>
    </location>
</feature>
<protein>
    <recommendedName>
        <fullName evidence="2">F-box protein AT5G49610-like beta-propeller domain-containing protein</fullName>
    </recommendedName>
</protein>
<feature type="region of interest" description="Disordered" evidence="1">
    <location>
        <begin position="1"/>
        <end position="28"/>
    </location>
</feature>
<dbReference type="Pfam" id="PF23635">
    <property type="entry name" value="Beta-prop_AT5G49610-like"/>
    <property type="match status" value="1"/>
</dbReference>
<dbReference type="PANTHER" id="PTHR32133:SF370">
    <property type="entry name" value="F-BOX DOMAIN-CONTAINING PROTEIN"/>
    <property type="match status" value="1"/>
</dbReference>
<dbReference type="AlphaFoldDB" id="A0AAQ3PNQ9"/>
<name>A0AAQ3PNQ9_PASNO</name>